<feature type="transmembrane region" description="Helical" evidence="2">
    <location>
        <begin position="169"/>
        <end position="187"/>
    </location>
</feature>
<keyword evidence="2" id="KW-0812">Transmembrane</keyword>
<dbReference type="InterPro" id="IPR043130">
    <property type="entry name" value="CDP-OH_PTrfase_TM_dom"/>
</dbReference>
<evidence type="ECO:0000313" key="3">
    <source>
        <dbReference type="EMBL" id="KKL04929.1"/>
    </source>
</evidence>
<dbReference type="AlphaFoldDB" id="A0A0F9A5U6"/>
<sequence>MVRVALKLDLSANQITVGGFAVGVVGCYFLAKGFLLGAVLVNVWALLDYVDGEVARRRGIANDFGRFLDNLADIAIASILFVSIGIVASRIAYSWVYVAMGGMIAIVRLYTQVIGYNFWQAKRRHPNQSLQLAGSPNRAVMTIGVSLDNVTGFIMPAIIVGTIFSALDAVLFVWVIVSVVSVTYVFTQAVRKVRNEIHV</sequence>
<dbReference type="InterPro" id="IPR000462">
    <property type="entry name" value="CDP-OH_P_trans"/>
</dbReference>
<keyword evidence="2" id="KW-1133">Transmembrane helix</keyword>
<protein>
    <recommendedName>
        <fullName evidence="4">CDP-alcohol phosphatidyltransferase</fullName>
    </recommendedName>
</protein>
<feature type="transmembrane region" description="Helical" evidence="2">
    <location>
        <begin position="20"/>
        <end position="47"/>
    </location>
</feature>
<dbReference type="GO" id="GO:0016020">
    <property type="term" value="C:membrane"/>
    <property type="evidence" value="ECO:0007669"/>
    <property type="project" value="InterPro"/>
</dbReference>
<organism evidence="3">
    <name type="scientific">marine sediment metagenome</name>
    <dbReference type="NCBI Taxonomy" id="412755"/>
    <lineage>
        <taxon>unclassified sequences</taxon>
        <taxon>metagenomes</taxon>
        <taxon>ecological metagenomes</taxon>
    </lineage>
</organism>
<dbReference type="PROSITE" id="PS51257">
    <property type="entry name" value="PROKAR_LIPOPROTEIN"/>
    <property type="match status" value="1"/>
</dbReference>
<name>A0A0F9A5U6_9ZZZZ</name>
<dbReference type="Pfam" id="PF01066">
    <property type="entry name" value="CDP-OH_P_transf"/>
    <property type="match status" value="1"/>
</dbReference>
<dbReference type="Gene3D" id="1.20.120.1760">
    <property type="match status" value="1"/>
</dbReference>
<dbReference type="GO" id="GO:0016780">
    <property type="term" value="F:phosphotransferase activity, for other substituted phosphate groups"/>
    <property type="evidence" value="ECO:0007669"/>
    <property type="project" value="InterPro"/>
</dbReference>
<evidence type="ECO:0008006" key="4">
    <source>
        <dbReference type="Google" id="ProtNLM"/>
    </source>
</evidence>
<keyword evidence="1" id="KW-0808">Transferase</keyword>
<feature type="transmembrane region" description="Helical" evidence="2">
    <location>
        <begin position="94"/>
        <end position="119"/>
    </location>
</feature>
<reference evidence="3" key="1">
    <citation type="journal article" date="2015" name="Nature">
        <title>Complex archaea that bridge the gap between prokaryotes and eukaryotes.</title>
        <authorList>
            <person name="Spang A."/>
            <person name="Saw J.H."/>
            <person name="Jorgensen S.L."/>
            <person name="Zaremba-Niedzwiedzka K."/>
            <person name="Martijn J."/>
            <person name="Lind A.E."/>
            <person name="van Eijk R."/>
            <person name="Schleper C."/>
            <person name="Guy L."/>
            <person name="Ettema T.J."/>
        </authorList>
    </citation>
    <scope>NUCLEOTIDE SEQUENCE</scope>
</reference>
<accession>A0A0F9A5U6</accession>
<feature type="transmembrane region" description="Helical" evidence="2">
    <location>
        <begin position="140"/>
        <end position="163"/>
    </location>
</feature>
<gene>
    <name evidence="3" type="ORF">LCGC14_2611150</name>
</gene>
<dbReference type="EMBL" id="LAZR01044330">
    <property type="protein sequence ID" value="KKL04929.1"/>
    <property type="molecule type" value="Genomic_DNA"/>
</dbReference>
<evidence type="ECO:0000256" key="2">
    <source>
        <dbReference type="SAM" id="Phobius"/>
    </source>
</evidence>
<dbReference type="GO" id="GO:0008654">
    <property type="term" value="P:phospholipid biosynthetic process"/>
    <property type="evidence" value="ECO:0007669"/>
    <property type="project" value="InterPro"/>
</dbReference>
<keyword evidence="2" id="KW-0472">Membrane</keyword>
<proteinExistence type="predicted"/>
<dbReference type="PROSITE" id="PS00379">
    <property type="entry name" value="CDP_ALCOHOL_P_TRANSF"/>
    <property type="match status" value="1"/>
</dbReference>
<evidence type="ECO:0000256" key="1">
    <source>
        <dbReference type="ARBA" id="ARBA00022679"/>
    </source>
</evidence>
<dbReference type="InterPro" id="IPR048254">
    <property type="entry name" value="CDP_ALCOHOL_P_TRANSF_CS"/>
</dbReference>
<feature type="transmembrane region" description="Helical" evidence="2">
    <location>
        <begin position="67"/>
        <end position="88"/>
    </location>
</feature>
<comment type="caution">
    <text evidence="3">The sequence shown here is derived from an EMBL/GenBank/DDBJ whole genome shotgun (WGS) entry which is preliminary data.</text>
</comment>